<keyword evidence="3" id="KW-1185">Reference proteome</keyword>
<gene>
    <name evidence="2" type="ORF">GNY06_10340</name>
</gene>
<dbReference type="AlphaFoldDB" id="A0A845PVA1"/>
<feature type="transmembrane region" description="Helical" evidence="1">
    <location>
        <begin position="104"/>
        <end position="125"/>
    </location>
</feature>
<keyword evidence="1" id="KW-1133">Transmembrane helix</keyword>
<evidence type="ECO:0000256" key="1">
    <source>
        <dbReference type="SAM" id="Phobius"/>
    </source>
</evidence>
<feature type="transmembrane region" description="Helical" evidence="1">
    <location>
        <begin position="20"/>
        <end position="39"/>
    </location>
</feature>
<keyword evidence="1" id="KW-0472">Membrane</keyword>
<feature type="transmembrane region" description="Helical" evidence="1">
    <location>
        <begin position="51"/>
        <end position="67"/>
    </location>
</feature>
<proteinExistence type="predicted"/>
<dbReference type="EMBL" id="JAAABJ010000612">
    <property type="protein sequence ID" value="NAW51754.1"/>
    <property type="molecule type" value="Genomic_DNA"/>
</dbReference>
<organism evidence="2 3">
    <name type="scientific">Elizabethkingia argenteiflava</name>
    <dbReference type="NCBI Taxonomy" id="2681556"/>
    <lineage>
        <taxon>Bacteria</taxon>
        <taxon>Pseudomonadati</taxon>
        <taxon>Bacteroidota</taxon>
        <taxon>Flavobacteriia</taxon>
        <taxon>Flavobacteriales</taxon>
        <taxon>Weeksellaceae</taxon>
        <taxon>Elizabethkingia</taxon>
    </lineage>
</organism>
<comment type="caution">
    <text evidence="2">The sequence shown here is derived from an EMBL/GenBank/DDBJ whole genome shotgun (WGS) entry which is preliminary data.</text>
</comment>
<evidence type="ECO:0000313" key="2">
    <source>
        <dbReference type="EMBL" id="NAW51754.1"/>
    </source>
</evidence>
<reference evidence="2 3" key="1">
    <citation type="submission" date="2019-11" db="EMBL/GenBank/DDBJ databases">
        <title>Characterization of Elizabethkingia argenteiflava sp. nov., isolated from inner surface of Soybean Pods.</title>
        <authorList>
            <person name="Mo S."/>
        </authorList>
    </citation>
    <scope>NUCLEOTIDE SEQUENCE [LARGE SCALE GENOMIC DNA]</scope>
    <source>
        <strain evidence="2 3">YB22</strain>
    </source>
</reference>
<keyword evidence="1" id="KW-0812">Transmembrane</keyword>
<evidence type="ECO:0000313" key="3">
    <source>
        <dbReference type="Proteomes" id="UP000553459"/>
    </source>
</evidence>
<dbReference type="Proteomes" id="UP000553459">
    <property type="component" value="Unassembled WGS sequence"/>
</dbReference>
<sequence length="138" mass="15856">MLSILQFSNVPSVDISPYLGTGRLVFIILFYLFLGFLWYKTFKNAGIRNAWTAFIPILNLFFLMKVIKKPMWWALLFFIPFIHLYASFVSAYRLAKGFGKENYAILLGILGVLTGLSLNMLIHAFQKNSFNSDSVLKK</sequence>
<accession>A0A845PVA1</accession>
<name>A0A845PVA1_9FLAO</name>
<dbReference type="Pfam" id="PF18936">
    <property type="entry name" value="DUF5684"/>
    <property type="match status" value="1"/>
</dbReference>
<dbReference type="InterPro" id="IPR043739">
    <property type="entry name" value="DUF5684"/>
</dbReference>
<protein>
    <submittedName>
        <fullName evidence="2">Signal peptidase I</fullName>
    </submittedName>
</protein>
<feature type="transmembrane region" description="Helical" evidence="1">
    <location>
        <begin position="73"/>
        <end position="92"/>
    </location>
</feature>
<dbReference type="RefSeq" id="WP_166520020.1">
    <property type="nucleotide sequence ID" value="NZ_JAAABJ010000612.1"/>
</dbReference>